<dbReference type="AlphaFoldDB" id="A0A7S3NPF2"/>
<sequence>MMSAQRKMWTMMWSRRCLSRRRNLSSMMFYSFEGKAPTIKNSAFIAPSANLIGDVIIGDRSSVWYNCTLRGDVNKIEIGNETNIQDNTVIHVRSSELNEEPSPTKIGDQVTVGHGAILHACELHDSSFVGMGAILLDFSIVESQAMVAAGALITSGTVVKSGELWAGRPARKLRDLTLDERDFIYQSALSYADFAHRHLTYSHPTTPQTHLEEE</sequence>
<dbReference type="InterPro" id="IPR050484">
    <property type="entry name" value="Transf_Hexapept/Carb_Anhydrase"/>
</dbReference>
<dbReference type="InterPro" id="IPR047324">
    <property type="entry name" value="LbH_gamma_CA-like"/>
</dbReference>
<dbReference type="InterPro" id="IPR001451">
    <property type="entry name" value="Hexapep"/>
</dbReference>
<organism evidence="1">
    <name type="scientific">Aureoumbra lagunensis</name>
    <dbReference type="NCBI Taxonomy" id="44058"/>
    <lineage>
        <taxon>Eukaryota</taxon>
        <taxon>Sar</taxon>
        <taxon>Stramenopiles</taxon>
        <taxon>Ochrophyta</taxon>
        <taxon>Pelagophyceae</taxon>
        <taxon>Pelagomonadales</taxon>
        <taxon>Aureoumbra</taxon>
    </lineage>
</organism>
<dbReference type="Pfam" id="PF00132">
    <property type="entry name" value="Hexapep"/>
    <property type="match status" value="1"/>
</dbReference>
<accession>A0A7S3NPF2</accession>
<reference evidence="1" key="1">
    <citation type="submission" date="2021-01" db="EMBL/GenBank/DDBJ databases">
        <authorList>
            <person name="Corre E."/>
            <person name="Pelletier E."/>
            <person name="Niang G."/>
            <person name="Scheremetjew M."/>
            <person name="Finn R."/>
            <person name="Kale V."/>
            <person name="Holt S."/>
            <person name="Cochrane G."/>
            <person name="Meng A."/>
            <person name="Brown T."/>
            <person name="Cohen L."/>
        </authorList>
    </citation>
    <scope>NUCLEOTIDE SEQUENCE</scope>
    <source>
        <strain evidence="1">CCMP1510</strain>
    </source>
</reference>
<gene>
    <name evidence="1" type="ORF">ALAG00032_LOCUS14732</name>
</gene>
<dbReference type="CDD" id="cd04645">
    <property type="entry name" value="LbH_gamma_CA_like"/>
    <property type="match status" value="1"/>
</dbReference>
<protein>
    <recommendedName>
        <fullName evidence="2">Gamma carbonic anhydrase</fullName>
    </recommendedName>
</protein>
<dbReference type="InterPro" id="IPR011004">
    <property type="entry name" value="Trimer_LpxA-like_sf"/>
</dbReference>
<dbReference type="PANTHER" id="PTHR13061">
    <property type="entry name" value="DYNACTIN SUBUNIT P25"/>
    <property type="match status" value="1"/>
</dbReference>
<name>A0A7S3NPF2_9STRA</name>
<dbReference type="EMBL" id="HBIJ01022534">
    <property type="protein sequence ID" value="CAE0373929.1"/>
    <property type="molecule type" value="Transcribed_RNA"/>
</dbReference>
<evidence type="ECO:0008006" key="2">
    <source>
        <dbReference type="Google" id="ProtNLM"/>
    </source>
</evidence>
<dbReference type="PANTHER" id="PTHR13061:SF29">
    <property type="entry name" value="GAMMA CARBONIC ANHYDRASE-LIKE 1, MITOCHONDRIAL-RELATED"/>
    <property type="match status" value="1"/>
</dbReference>
<proteinExistence type="predicted"/>
<dbReference type="SUPFAM" id="SSF51161">
    <property type="entry name" value="Trimeric LpxA-like enzymes"/>
    <property type="match status" value="1"/>
</dbReference>
<evidence type="ECO:0000313" key="1">
    <source>
        <dbReference type="EMBL" id="CAE0373929.1"/>
    </source>
</evidence>
<dbReference type="Gene3D" id="2.160.10.10">
    <property type="entry name" value="Hexapeptide repeat proteins"/>
    <property type="match status" value="1"/>
</dbReference>